<feature type="compositionally biased region" description="Basic and acidic residues" evidence="9">
    <location>
        <begin position="350"/>
        <end position="365"/>
    </location>
</feature>
<dbReference type="SMART" id="SM00220">
    <property type="entry name" value="S_TKc"/>
    <property type="match status" value="1"/>
</dbReference>
<dbReference type="Proteomes" id="UP001177023">
    <property type="component" value="Unassembled WGS sequence"/>
</dbReference>
<feature type="non-terminal residue" evidence="11">
    <location>
        <position position="365"/>
    </location>
</feature>
<gene>
    <name evidence="11" type="ORF">MSPICULIGERA_LOCUS2704</name>
</gene>
<evidence type="ECO:0000256" key="2">
    <source>
        <dbReference type="ARBA" id="ARBA00022527"/>
    </source>
</evidence>
<dbReference type="AlphaFoldDB" id="A0AA36FR32"/>
<dbReference type="PROSITE" id="PS00108">
    <property type="entry name" value="PROTEIN_KINASE_ST"/>
    <property type="match status" value="1"/>
</dbReference>
<reference evidence="11" key="1">
    <citation type="submission" date="2023-06" db="EMBL/GenBank/DDBJ databases">
        <authorList>
            <person name="Delattre M."/>
        </authorList>
    </citation>
    <scope>NUCLEOTIDE SEQUENCE</scope>
    <source>
        <strain evidence="11">AF72</strain>
    </source>
</reference>
<keyword evidence="6" id="KW-0067">ATP-binding</keyword>
<evidence type="ECO:0000313" key="11">
    <source>
        <dbReference type="EMBL" id="CAJ0564005.1"/>
    </source>
</evidence>
<keyword evidence="4" id="KW-0547">Nucleotide-binding</keyword>
<dbReference type="PROSITE" id="PS50011">
    <property type="entry name" value="PROTEIN_KINASE_DOM"/>
    <property type="match status" value="1"/>
</dbReference>
<keyword evidence="2" id="KW-0723">Serine/threonine-protein kinase</keyword>
<evidence type="ECO:0000256" key="3">
    <source>
        <dbReference type="ARBA" id="ARBA00022679"/>
    </source>
</evidence>
<feature type="region of interest" description="Disordered" evidence="9">
    <location>
        <begin position="328"/>
        <end position="365"/>
    </location>
</feature>
<dbReference type="EMBL" id="CATQJA010000772">
    <property type="protein sequence ID" value="CAJ0564005.1"/>
    <property type="molecule type" value="Genomic_DNA"/>
</dbReference>
<feature type="domain" description="Protein kinase" evidence="10">
    <location>
        <begin position="1"/>
        <end position="285"/>
    </location>
</feature>
<evidence type="ECO:0000313" key="12">
    <source>
        <dbReference type="Proteomes" id="UP001177023"/>
    </source>
</evidence>
<protein>
    <recommendedName>
        <fullName evidence="1">non-specific serine/threonine protein kinase</fullName>
        <ecNumber evidence="1">2.7.11.1</ecNumber>
    </recommendedName>
</protein>
<evidence type="ECO:0000256" key="6">
    <source>
        <dbReference type="ARBA" id="ARBA00022840"/>
    </source>
</evidence>
<evidence type="ECO:0000256" key="4">
    <source>
        <dbReference type="ARBA" id="ARBA00022741"/>
    </source>
</evidence>
<comment type="catalytic activity">
    <reaction evidence="7">
        <text>L-threonyl-[protein] + ATP = O-phospho-L-threonyl-[protein] + ADP + H(+)</text>
        <dbReference type="Rhea" id="RHEA:46608"/>
        <dbReference type="Rhea" id="RHEA-COMP:11060"/>
        <dbReference type="Rhea" id="RHEA-COMP:11605"/>
        <dbReference type="ChEBI" id="CHEBI:15378"/>
        <dbReference type="ChEBI" id="CHEBI:30013"/>
        <dbReference type="ChEBI" id="CHEBI:30616"/>
        <dbReference type="ChEBI" id="CHEBI:61977"/>
        <dbReference type="ChEBI" id="CHEBI:456216"/>
        <dbReference type="EC" id="2.7.11.1"/>
    </reaction>
</comment>
<dbReference type="Gene3D" id="1.10.510.10">
    <property type="entry name" value="Transferase(Phosphotransferase) domain 1"/>
    <property type="match status" value="1"/>
</dbReference>
<feature type="compositionally biased region" description="Low complexity" evidence="9">
    <location>
        <begin position="335"/>
        <end position="349"/>
    </location>
</feature>
<evidence type="ECO:0000259" key="10">
    <source>
        <dbReference type="PROSITE" id="PS50011"/>
    </source>
</evidence>
<dbReference type="InterPro" id="IPR050660">
    <property type="entry name" value="NEK_Ser/Thr_kinase"/>
</dbReference>
<dbReference type="GO" id="GO:0005524">
    <property type="term" value="F:ATP binding"/>
    <property type="evidence" value="ECO:0007669"/>
    <property type="project" value="UniProtKB-KW"/>
</dbReference>
<keyword evidence="12" id="KW-1185">Reference proteome</keyword>
<keyword evidence="3" id="KW-0808">Transferase</keyword>
<evidence type="ECO:0000256" key="8">
    <source>
        <dbReference type="ARBA" id="ARBA00048679"/>
    </source>
</evidence>
<evidence type="ECO:0000256" key="7">
    <source>
        <dbReference type="ARBA" id="ARBA00047899"/>
    </source>
</evidence>
<dbReference type="InterPro" id="IPR008271">
    <property type="entry name" value="Ser/Thr_kinase_AS"/>
</dbReference>
<organism evidence="11 12">
    <name type="scientific">Mesorhabditis spiculigera</name>
    <dbReference type="NCBI Taxonomy" id="96644"/>
    <lineage>
        <taxon>Eukaryota</taxon>
        <taxon>Metazoa</taxon>
        <taxon>Ecdysozoa</taxon>
        <taxon>Nematoda</taxon>
        <taxon>Chromadorea</taxon>
        <taxon>Rhabditida</taxon>
        <taxon>Rhabditina</taxon>
        <taxon>Rhabditomorpha</taxon>
        <taxon>Rhabditoidea</taxon>
        <taxon>Rhabditidae</taxon>
        <taxon>Mesorhabditinae</taxon>
        <taxon>Mesorhabditis</taxon>
    </lineage>
</organism>
<evidence type="ECO:0000256" key="5">
    <source>
        <dbReference type="ARBA" id="ARBA00022777"/>
    </source>
</evidence>
<name>A0AA36FR32_9BILA</name>
<keyword evidence="5" id="KW-0418">Kinase</keyword>
<dbReference type="InterPro" id="IPR000719">
    <property type="entry name" value="Prot_kinase_dom"/>
</dbReference>
<dbReference type="Pfam" id="PF00069">
    <property type="entry name" value="Pkinase"/>
    <property type="match status" value="1"/>
</dbReference>
<proteinExistence type="predicted"/>
<dbReference type="EC" id="2.7.11.1" evidence="1"/>
<comment type="catalytic activity">
    <reaction evidence="8">
        <text>L-seryl-[protein] + ATP = O-phospho-L-seryl-[protein] + ADP + H(+)</text>
        <dbReference type="Rhea" id="RHEA:17989"/>
        <dbReference type="Rhea" id="RHEA-COMP:9863"/>
        <dbReference type="Rhea" id="RHEA-COMP:11604"/>
        <dbReference type="ChEBI" id="CHEBI:15378"/>
        <dbReference type="ChEBI" id="CHEBI:29999"/>
        <dbReference type="ChEBI" id="CHEBI:30616"/>
        <dbReference type="ChEBI" id="CHEBI:83421"/>
        <dbReference type="ChEBI" id="CHEBI:456216"/>
        <dbReference type="EC" id="2.7.11.1"/>
    </reaction>
</comment>
<evidence type="ECO:0000256" key="9">
    <source>
        <dbReference type="SAM" id="MobiDB-lite"/>
    </source>
</evidence>
<dbReference type="PANTHER" id="PTHR43671:SF98">
    <property type="entry name" value="SERINE_THREONINE-PROTEIN KINASE NEK11"/>
    <property type="match status" value="1"/>
</dbReference>
<accession>A0AA36FR32</accession>
<dbReference type="SUPFAM" id="SSF56112">
    <property type="entry name" value="Protein kinase-like (PK-like)"/>
    <property type="match status" value="1"/>
</dbReference>
<comment type="caution">
    <text evidence="11">The sequence shown here is derived from an EMBL/GenBank/DDBJ whole genome shotgun (WGS) entry which is preliminary data.</text>
</comment>
<dbReference type="PANTHER" id="PTHR43671">
    <property type="entry name" value="SERINE/THREONINE-PROTEIN KINASE NEK"/>
    <property type="match status" value="1"/>
</dbReference>
<sequence length="365" mass="41107">MPGALFRNGSRNNIFGNTEKRYVVTDANGGIVWKVYILEDATGEPLEDNCKNFEREASHHKRLSKTPHPNIRTIRPEGVKEFRWEEDGWKYGILIFDYLPHVLDEVIANEALNYTSDDVITAAFQLAEGIYHLHYNMGITHRDIKPANVFLDNDGILKLSDFDISLNGLCGSLPDVWGTPRYMYPEQIVKKEYDCRDDLWSMGVVLRCFAGLGKANLSGFYEQRQFEVPPLLGADPLGQVIARCCPVPIGEAHRITARALEEMSLHEIPEHKPKFEIFPVDPPAFQPPIGLEEVQIEETPIYEAFRNNGKQLINQAQEATFRSSAGFEVTHPDMSTGSESSGSRSAIQSKKLDADPERPGTSRET</sequence>
<dbReference type="GO" id="GO:0004674">
    <property type="term" value="F:protein serine/threonine kinase activity"/>
    <property type="evidence" value="ECO:0007669"/>
    <property type="project" value="UniProtKB-KW"/>
</dbReference>
<dbReference type="InterPro" id="IPR011009">
    <property type="entry name" value="Kinase-like_dom_sf"/>
</dbReference>
<evidence type="ECO:0000256" key="1">
    <source>
        <dbReference type="ARBA" id="ARBA00012513"/>
    </source>
</evidence>